<accession>A0ABT3FY71</accession>
<reference evidence="2" key="1">
    <citation type="submission" date="2022-10" db="EMBL/GenBank/DDBJ databases">
        <title>Luteolibacter sp. GHJ8, whole genome shotgun sequencing project.</title>
        <authorList>
            <person name="Zhao G."/>
            <person name="Shen L."/>
        </authorList>
    </citation>
    <scope>NUCLEOTIDE SEQUENCE</scope>
    <source>
        <strain evidence="2">GHJ8</strain>
    </source>
</reference>
<evidence type="ECO:0000313" key="2">
    <source>
        <dbReference type="EMBL" id="MCW1912525.1"/>
    </source>
</evidence>
<protein>
    <recommendedName>
        <fullName evidence="4">Outer membrane beta-barrel porin/alpha-amylase</fullName>
    </recommendedName>
</protein>
<keyword evidence="1" id="KW-0732">Signal</keyword>
<comment type="caution">
    <text evidence="2">The sequence shown here is derived from an EMBL/GenBank/DDBJ whole genome shotgun (WGS) entry which is preliminary data.</text>
</comment>
<evidence type="ECO:0000313" key="3">
    <source>
        <dbReference type="Proteomes" id="UP001165653"/>
    </source>
</evidence>
<organism evidence="2 3">
    <name type="scientific">Luteolibacter rhizosphaerae</name>
    <dbReference type="NCBI Taxonomy" id="2989719"/>
    <lineage>
        <taxon>Bacteria</taxon>
        <taxon>Pseudomonadati</taxon>
        <taxon>Verrucomicrobiota</taxon>
        <taxon>Verrucomicrobiia</taxon>
        <taxon>Verrucomicrobiales</taxon>
        <taxon>Verrucomicrobiaceae</taxon>
        <taxon>Luteolibacter</taxon>
    </lineage>
</organism>
<dbReference type="RefSeq" id="WP_264511006.1">
    <property type="nucleotide sequence ID" value="NZ_JAPDDR010000002.1"/>
</dbReference>
<proteinExistence type="predicted"/>
<feature type="signal peptide" evidence="1">
    <location>
        <begin position="1"/>
        <end position="26"/>
    </location>
</feature>
<evidence type="ECO:0008006" key="4">
    <source>
        <dbReference type="Google" id="ProtNLM"/>
    </source>
</evidence>
<keyword evidence="3" id="KW-1185">Reference proteome</keyword>
<gene>
    <name evidence="2" type="ORF">OJ996_03000</name>
</gene>
<dbReference type="EMBL" id="JAPDDR010000002">
    <property type="protein sequence ID" value="MCW1912525.1"/>
    <property type="molecule type" value="Genomic_DNA"/>
</dbReference>
<name>A0ABT3FY71_9BACT</name>
<evidence type="ECO:0000256" key="1">
    <source>
        <dbReference type="SAM" id="SignalP"/>
    </source>
</evidence>
<sequence length="282" mass="29512">MKTPVKASILKTALVASILGTAVSLAGDPVTTTTAPAPTITEEESNFSGTLSLDVNSHFVSYGFDVWGDGNDLEGPTFNPAIELTWGLPANFSLILGTWWDVNGKVPSAIGGKLQEIDVWAGLGYKVGDLSVTALYQNWIYGSANEQIVDLKFAYDTFLSPSLTIHNRVDPGASGGSNGTIVVAGVSHSIDAGPVSIAFPLNIAYFVDDDFHPASTDSGFGYGSIGINATLPLTFLGDSAGEWNVHGGFTYYVTDSDVVANSDAGRPDNDFLTANIGIGCAF</sequence>
<dbReference type="Proteomes" id="UP001165653">
    <property type="component" value="Unassembled WGS sequence"/>
</dbReference>
<feature type="chain" id="PRO_5046663784" description="Outer membrane beta-barrel porin/alpha-amylase" evidence="1">
    <location>
        <begin position="27"/>
        <end position="282"/>
    </location>
</feature>